<dbReference type="PROSITE" id="PS00075">
    <property type="entry name" value="DHFR_1"/>
    <property type="match status" value="1"/>
</dbReference>
<accession>A0ABZ0HSX2</accession>
<dbReference type="GO" id="GO:0004146">
    <property type="term" value="F:dihydrofolate reductase activity"/>
    <property type="evidence" value="ECO:0007669"/>
    <property type="project" value="UniProtKB-EC"/>
</dbReference>
<evidence type="ECO:0000256" key="6">
    <source>
        <dbReference type="ARBA" id="ARBA00023002"/>
    </source>
</evidence>
<dbReference type="SUPFAM" id="SSF53597">
    <property type="entry name" value="Dihydrofolate reductase-like"/>
    <property type="match status" value="1"/>
</dbReference>
<dbReference type="InterPro" id="IPR017925">
    <property type="entry name" value="DHFR_CS"/>
</dbReference>
<sequence length="145" mass="15648">MTKIVAVAAVGQNGVIGLNGRLPWPAQDGEIPLFQEVTLGGALIVGARTIASLPKRLDLGDRRLWTWYGYKEGHEGPIALIERVARCDPGRTIFICGGGATYAAFAKYTNELIITRVNYSGPGDKWFPWAEFAALRAQSAGASRT</sequence>
<name>A0ABZ0HSX2_9HYPH</name>
<keyword evidence="4" id="KW-0554">One-carbon metabolism</keyword>
<proteinExistence type="inferred from homology"/>
<feature type="domain" description="DHFR" evidence="8">
    <location>
        <begin position="4"/>
        <end position="133"/>
    </location>
</feature>
<evidence type="ECO:0000256" key="1">
    <source>
        <dbReference type="ARBA" id="ARBA00004903"/>
    </source>
</evidence>
<organism evidence="9 10">
    <name type="scientific">Methylocapsa polymorpha</name>
    <dbReference type="NCBI Taxonomy" id="3080828"/>
    <lineage>
        <taxon>Bacteria</taxon>
        <taxon>Pseudomonadati</taxon>
        <taxon>Pseudomonadota</taxon>
        <taxon>Alphaproteobacteria</taxon>
        <taxon>Hyphomicrobiales</taxon>
        <taxon>Beijerinckiaceae</taxon>
        <taxon>Methylocapsa</taxon>
    </lineage>
</organism>
<gene>
    <name evidence="9" type="ORF">RZS28_00775</name>
</gene>
<evidence type="ECO:0000256" key="7">
    <source>
        <dbReference type="ARBA" id="ARBA00025067"/>
    </source>
</evidence>
<evidence type="ECO:0000256" key="2">
    <source>
        <dbReference type="ARBA" id="ARBA00009539"/>
    </source>
</evidence>
<evidence type="ECO:0000313" key="9">
    <source>
        <dbReference type="EMBL" id="WOJ89882.1"/>
    </source>
</evidence>
<evidence type="ECO:0000256" key="5">
    <source>
        <dbReference type="ARBA" id="ARBA00022857"/>
    </source>
</evidence>
<keyword evidence="5" id="KW-0521">NADP</keyword>
<dbReference type="RefSeq" id="WP_407339328.1">
    <property type="nucleotide sequence ID" value="NZ_CP136862.1"/>
</dbReference>
<dbReference type="Gene3D" id="3.40.430.10">
    <property type="entry name" value="Dihydrofolate Reductase, subunit A"/>
    <property type="match status" value="2"/>
</dbReference>
<dbReference type="PANTHER" id="PTHR48069">
    <property type="entry name" value="DIHYDROFOLATE REDUCTASE"/>
    <property type="match status" value="1"/>
</dbReference>
<comment type="similarity">
    <text evidence="2">Belongs to the dihydrofolate reductase family.</text>
</comment>
<dbReference type="EC" id="1.5.1.3" evidence="3"/>
<dbReference type="InterPro" id="IPR001796">
    <property type="entry name" value="DHFR_dom"/>
</dbReference>
<evidence type="ECO:0000256" key="3">
    <source>
        <dbReference type="ARBA" id="ARBA00012856"/>
    </source>
</evidence>
<dbReference type="InterPro" id="IPR012259">
    <property type="entry name" value="DHFR"/>
</dbReference>
<keyword evidence="10" id="KW-1185">Reference proteome</keyword>
<dbReference type="Pfam" id="PF00186">
    <property type="entry name" value="DHFR_1"/>
    <property type="match status" value="1"/>
</dbReference>
<comment type="function">
    <text evidence="7">Key enzyme in folate metabolism. Catalyzes an essential reaction for de novo glycine and purine synthesis, and for DNA precursor synthesis.</text>
</comment>
<evidence type="ECO:0000259" key="8">
    <source>
        <dbReference type="Pfam" id="PF00186"/>
    </source>
</evidence>
<dbReference type="PRINTS" id="PR00070">
    <property type="entry name" value="DHFR"/>
</dbReference>
<evidence type="ECO:0000313" key="10">
    <source>
        <dbReference type="Proteomes" id="UP001626536"/>
    </source>
</evidence>
<protein>
    <recommendedName>
        <fullName evidence="3">dihydrofolate reductase</fullName>
        <ecNumber evidence="3">1.5.1.3</ecNumber>
    </recommendedName>
</protein>
<dbReference type="Proteomes" id="UP001626536">
    <property type="component" value="Chromosome"/>
</dbReference>
<evidence type="ECO:0000256" key="4">
    <source>
        <dbReference type="ARBA" id="ARBA00022563"/>
    </source>
</evidence>
<keyword evidence="6 9" id="KW-0560">Oxidoreductase</keyword>
<comment type="pathway">
    <text evidence="1">Cofactor biosynthesis; tetrahydrofolate biosynthesis; 5,6,7,8-tetrahydrofolate from 7,8-dihydrofolate: step 1/1.</text>
</comment>
<dbReference type="CDD" id="cd00209">
    <property type="entry name" value="DHFR"/>
    <property type="match status" value="1"/>
</dbReference>
<dbReference type="EMBL" id="CP136862">
    <property type="protein sequence ID" value="WOJ89882.1"/>
    <property type="molecule type" value="Genomic_DNA"/>
</dbReference>
<dbReference type="InterPro" id="IPR024072">
    <property type="entry name" value="DHFR-like_dom_sf"/>
</dbReference>
<reference evidence="9 10" key="1">
    <citation type="submission" date="2023-10" db="EMBL/GenBank/DDBJ databases">
        <title>Novel methanotroph of the genus Methylocapsa from a subarctic wetland.</title>
        <authorList>
            <person name="Belova S.E."/>
            <person name="Oshkin I.Y."/>
            <person name="Miroshnikov K."/>
            <person name="Dedysh S.N."/>
        </authorList>
    </citation>
    <scope>NUCLEOTIDE SEQUENCE [LARGE SCALE GENOMIC DNA]</scope>
    <source>
        <strain evidence="9 10">RX1</strain>
    </source>
</reference>
<dbReference type="PANTHER" id="PTHR48069:SF3">
    <property type="entry name" value="DIHYDROFOLATE REDUCTASE"/>
    <property type="match status" value="1"/>
</dbReference>